<evidence type="ECO:0000313" key="3">
    <source>
        <dbReference type="EMBL" id="KAK1749668.1"/>
    </source>
</evidence>
<sequence>MTVTSTCSSGTLRPLTRTPALTTVWTPPAFCSTRFHAGTSASPPYSYGWQDQVDPEWYSCVPPEWDAAACQSLTFSPALQCPHGWTVAASKTVLGPDLSSITFATCCMTGFTASLFWDGEKCSASVNNFPLVVLATNDAGGFASPLATAVSTATLGNGSLDHRGIVIGWQQSDLATASTVPSNLATSHPTLTSTSSPTAEVSPSNTESKTLSSGAIAGIAIGGVVGVVLILAAIFVLFRRRRASPGEELDTNTTRQELPSPPPFKDAKPLYQPTDRHELGSGGPGELGSIHEMASS</sequence>
<feature type="transmembrane region" description="Helical" evidence="2">
    <location>
        <begin position="215"/>
        <end position="238"/>
    </location>
</feature>
<accession>A0AAJ0F3S4</accession>
<name>A0AAJ0F3S4_9PEZI</name>
<feature type="compositionally biased region" description="Low complexity" evidence="1">
    <location>
        <begin position="184"/>
        <end position="199"/>
    </location>
</feature>
<dbReference type="EMBL" id="MU839853">
    <property type="protein sequence ID" value="KAK1749668.1"/>
    <property type="molecule type" value="Genomic_DNA"/>
</dbReference>
<organism evidence="3 4">
    <name type="scientific">Echria macrotheca</name>
    <dbReference type="NCBI Taxonomy" id="438768"/>
    <lineage>
        <taxon>Eukaryota</taxon>
        <taxon>Fungi</taxon>
        <taxon>Dikarya</taxon>
        <taxon>Ascomycota</taxon>
        <taxon>Pezizomycotina</taxon>
        <taxon>Sordariomycetes</taxon>
        <taxon>Sordariomycetidae</taxon>
        <taxon>Sordariales</taxon>
        <taxon>Schizotheciaceae</taxon>
        <taxon>Echria</taxon>
    </lineage>
</organism>
<feature type="region of interest" description="Disordered" evidence="1">
    <location>
        <begin position="180"/>
        <end position="210"/>
    </location>
</feature>
<dbReference type="AlphaFoldDB" id="A0AAJ0F3S4"/>
<gene>
    <name evidence="3" type="ORF">QBC47DRAFT_418731</name>
</gene>
<protein>
    <submittedName>
        <fullName evidence="3">Uncharacterized protein</fullName>
    </submittedName>
</protein>
<evidence type="ECO:0000256" key="1">
    <source>
        <dbReference type="SAM" id="MobiDB-lite"/>
    </source>
</evidence>
<dbReference type="PANTHER" id="PTHR16861">
    <property type="entry name" value="GLYCOPROTEIN 38"/>
    <property type="match status" value="1"/>
</dbReference>
<feature type="compositionally biased region" description="Polar residues" evidence="1">
    <location>
        <begin position="201"/>
        <end position="210"/>
    </location>
</feature>
<evidence type="ECO:0000256" key="2">
    <source>
        <dbReference type="SAM" id="Phobius"/>
    </source>
</evidence>
<dbReference type="Proteomes" id="UP001239445">
    <property type="component" value="Unassembled WGS sequence"/>
</dbReference>
<comment type="caution">
    <text evidence="3">The sequence shown here is derived from an EMBL/GenBank/DDBJ whole genome shotgun (WGS) entry which is preliminary data.</text>
</comment>
<keyword evidence="2" id="KW-0812">Transmembrane</keyword>
<reference evidence="3" key="1">
    <citation type="submission" date="2023-06" db="EMBL/GenBank/DDBJ databases">
        <title>Genome-scale phylogeny and comparative genomics of the fungal order Sordariales.</title>
        <authorList>
            <consortium name="Lawrence Berkeley National Laboratory"/>
            <person name="Hensen N."/>
            <person name="Bonometti L."/>
            <person name="Westerberg I."/>
            <person name="Brannstrom I.O."/>
            <person name="Guillou S."/>
            <person name="Cros-Aarteil S."/>
            <person name="Calhoun S."/>
            <person name="Haridas S."/>
            <person name="Kuo A."/>
            <person name="Mondo S."/>
            <person name="Pangilinan J."/>
            <person name="Riley R."/>
            <person name="Labutti K."/>
            <person name="Andreopoulos B."/>
            <person name="Lipzen A."/>
            <person name="Chen C."/>
            <person name="Yanf M."/>
            <person name="Daum C."/>
            <person name="Ng V."/>
            <person name="Clum A."/>
            <person name="Steindorff A."/>
            <person name="Ohm R."/>
            <person name="Martin F."/>
            <person name="Silar P."/>
            <person name="Natvig D."/>
            <person name="Lalanne C."/>
            <person name="Gautier V."/>
            <person name="Ament-Velasquez S.L."/>
            <person name="Kruys A."/>
            <person name="Hutchinson M.I."/>
            <person name="Powell A.J."/>
            <person name="Barry K."/>
            <person name="Miller A.N."/>
            <person name="Grigoriev I.V."/>
            <person name="Debuchy R."/>
            <person name="Gladieux P."/>
            <person name="Thoren M.H."/>
            <person name="Johannesson H."/>
        </authorList>
    </citation>
    <scope>NUCLEOTIDE SEQUENCE</scope>
    <source>
        <strain evidence="3">PSN4</strain>
    </source>
</reference>
<feature type="region of interest" description="Disordered" evidence="1">
    <location>
        <begin position="246"/>
        <end position="296"/>
    </location>
</feature>
<keyword evidence="2" id="KW-0472">Membrane</keyword>
<evidence type="ECO:0000313" key="4">
    <source>
        <dbReference type="Proteomes" id="UP001239445"/>
    </source>
</evidence>
<dbReference type="PANTHER" id="PTHR16861:SF4">
    <property type="entry name" value="SH3 DOMAIN PROTEIN (AFU_ORTHOLOGUE AFUA_1G13610)"/>
    <property type="match status" value="1"/>
</dbReference>
<keyword evidence="2" id="KW-1133">Transmembrane helix</keyword>
<proteinExistence type="predicted"/>
<keyword evidence="4" id="KW-1185">Reference proteome</keyword>